<dbReference type="EMBL" id="PQIB02000018">
    <property type="protein sequence ID" value="RLM55042.1"/>
    <property type="molecule type" value="Genomic_DNA"/>
</dbReference>
<evidence type="ECO:0000313" key="3">
    <source>
        <dbReference type="EMBL" id="RLM55042.1"/>
    </source>
</evidence>
<dbReference type="PANTHER" id="PTHR44042:SF61">
    <property type="entry name" value="HTH MYB-TYPE DOMAIN-CONTAINING PROTEIN"/>
    <property type="match status" value="1"/>
</dbReference>
<feature type="region of interest" description="Disordered" evidence="1">
    <location>
        <begin position="195"/>
        <end position="214"/>
    </location>
</feature>
<evidence type="ECO:0000256" key="1">
    <source>
        <dbReference type="SAM" id="MobiDB-lite"/>
    </source>
</evidence>
<comment type="caution">
    <text evidence="3">The sequence shown here is derived from an EMBL/GenBank/DDBJ whole genome shotgun (WGS) entry which is preliminary data.</text>
</comment>
<reference evidence="4" key="1">
    <citation type="journal article" date="2019" name="Nat. Commun.">
        <title>The genome of broomcorn millet.</title>
        <authorList>
            <person name="Zou C."/>
            <person name="Miki D."/>
            <person name="Li D."/>
            <person name="Tang Q."/>
            <person name="Xiao L."/>
            <person name="Rajput S."/>
            <person name="Deng P."/>
            <person name="Jia W."/>
            <person name="Huang R."/>
            <person name="Zhang M."/>
            <person name="Sun Y."/>
            <person name="Hu J."/>
            <person name="Fu X."/>
            <person name="Schnable P.S."/>
            <person name="Li F."/>
            <person name="Zhang H."/>
            <person name="Feng B."/>
            <person name="Zhu X."/>
            <person name="Liu R."/>
            <person name="Schnable J.C."/>
            <person name="Zhu J.-K."/>
            <person name="Zhang H."/>
        </authorList>
    </citation>
    <scope>NUCLEOTIDE SEQUENCE [LARGE SCALE GENOMIC DNA]</scope>
</reference>
<dbReference type="AlphaFoldDB" id="A0A3L6PBW4"/>
<dbReference type="OrthoDB" id="118550at2759"/>
<feature type="compositionally biased region" description="Polar residues" evidence="1">
    <location>
        <begin position="195"/>
        <end position="210"/>
    </location>
</feature>
<dbReference type="InterPro" id="IPR056195">
    <property type="entry name" value="HTH_70"/>
</dbReference>
<feature type="domain" description="HTH 3-helical bundle" evidence="2">
    <location>
        <begin position="7"/>
        <end position="75"/>
    </location>
</feature>
<gene>
    <name evidence="3" type="ORF">C2845_PM10G04020</name>
</gene>
<accession>A0A3L6PBW4</accession>
<dbReference type="PANTHER" id="PTHR44042">
    <property type="entry name" value="DUPLICATED HOMEODOMAIN-LIKE SUPERFAMILY PROTEIN-RELATED"/>
    <property type="match status" value="1"/>
</dbReference>
<sequence>MDSTMSNGEWSASEINMVKSLVARFNTNNSVSGDMNKKHSDIIDEIQTMFPVKEKHQVIHLYVDLMAEMMPIGTGDGTYHSATTSRDLVNNFEISLEDSTMDNMGMLLGRHPTMETWVMRVAQEVPHRQPTPRMERAHTRFWIKAEHRQCYSIHDVGLYDAEPWAQNNTPNGEGFSFVGGAYNPSRYGASGQHATMNNQASHPSFTTPTRSAPAAKRPLGLVTNRLELLILPRLR</sequence>
<evidence type="ECO:0000313" key="4">
    <source>
        <dbReference type="Proteomes" id="UP000275267"/>
    </source>
</evidence>
<proteinExistence type="predicted"/>
<evidence type="ECO:0000259" key="2">
    <source>
        <dbReference type="Pfam" id="PF23671"/>
    </source>
</evidence>
<protein>
    <recommendedName>
        <fullName evidence="2">HTH 3-helical bundle domain-containing protein</fullName>
    </recommendedName>
</protein>
<name>A0A3L6PBW4_PANMI</name>
<dbReference type="Proteomes" id="UP000275267">
    <property type="component" value="Unassembled WGS sequence"/>
</dbReference>
<dbReference type="Pfam" id="PF23671">
    <property type="entry name" value="HTH_70"/>
    <property type="match status" value="1"/>
</dbReference>
<keyword evidence="4" id="KW-1185">Reference proteome</keyword>
<organism evidence="3 4">
    <name type="scientific">Panicum miliaceum</name>
    <name type="common">Proso millet</name>
    <name type="synonym">Broomcorn millet</name>
    <dbReference type="NCBI Taxonomy" id="4540"/>
    <lineage>
        <taxon>Eukaryota</taxon>
        <taxon>Viridiplantae</taxon>
        <taxon>Streptophyta</taxon>
        <taxon>Embryophyta</taxon>
        <taxon>Tracheophyta</taxon>
        <taxon>Spermatophyta</taxon>
        <taxon>Magnoliopsida</taxon>
        <taxon>Liliopsida</taxon>
        <taxon>Poales</taxon>
        <taxon>Poaceae</taxon>
        <taxon>PACMAD clade</taxon>
        <taxon>Panicoideae</taxon>
        <taxon>Panicodae</taxon>
        <taxon>Paniceae</taxon>
        <taxon>Panicinae</taxon>
        <taxon>Panicum</taxon>
        <taxon>Panicum sect. Panicum</taxon>
    </lineage>
</organism>